<feature type="domain" description="DUF222" evidence="3">
    <location>
        <begin position="51"/>
        <end position="376"/>
    </location>
</feature>
<evidence type="ECO:0000313" key="4">
    <source>
        <dbReference type="EMBL" id="MDP9822126.1"/>
    </source>
</evidence>
<dbReference type="Proteomes" id="UP001240447">
    <property type="component" value="Unassembled WGS sequence"/>
</dbReference>
<dbReference type="RefSeq" id="WP_306825048.1">
    <property type="nucleotide sequence ID" value="NZ_JAUSQM010000001.1"/>
</dbReference>
<name>A0ABT9NP01_9ACTN</name>
<feature type="region of interest" description="Disordered" evidence="2">
    <location>
        <begin position="1"/>
        <end position="20"/>
    </location>
</feature>
<dbReference type="InterPro" id="IPR003870">
    <property type="entry name" value="DUF222"/>
</dbReference>
<keyword evidence="1" id="KW-0175">Coiled coil</keyword>
<gene>
    <name evidence="4" type="ORF">J2S59_001935</name>
</gene>
<proteinExistence type="predicted"/>
<keyword evidence="5" id="KW-1185">Reference proteome</keyword>
<protein>
    <recommendedName>
        <fullName evidence="3">DUF222 domain-containing protein</fullName>
    </recommendedName>
</protein>
<dbReference type="CDD" id="cd00085">
    <property type="entry name" value="HNHc"/>
    <property type="match status" value="1"/>
</dbReference>
<dbReference type="InterPro" id="IPR003615">
    <property type="entry name" value="HNH_nuc"/>
</dbReference>
<evidence type="ECO:0000256" key="1">
    <source>
        <dbReference type="SAM" id="Coils"/>
    </source>
</evidence>
<evidence type="ECO:0000313" key="5">
    <source>
        <dbReference type="Proteomes" id="UP001240447"/>
    </source>
</evidence>
<sequence>MAEISGGQVMDRGGAQRPSHPVLTCVSRVRAALDEVADIDPLFATTEAKKAMLTELTELADRVVALRNEVLAAADDVAADTAARRTANWVADVTREHPGRVAHAQDLGEALRVRYQVLGAAVRDGRVRMSQAEIIVKALDKAPPSAPRELRRRAETDLVELAQKWGPKALTRLADRVWSHLDPEGFADHEREQLEKELREAEAQTKMTIRHRGDGTADITARIPRHYAKRLRGYLEAFTAPRRETALTEALKANGTSIFGIESVATTDEATGAKLSHERVLGEAFCAFLDAYDPNKLPQHGGMATTIIVRIDLDDLRDGLGAGLLPDDGTIPVSEVRRYACTAGIVPAVLDGEGEVLDLGRTQRLFSAAQRKALALKYPTCAAQGCTIPARWCEAHHAGDPWCEGGRTDLDDGVLLCSWHHHRVHDPTYDNTRHADGSYRFHRRT</sequence>
<dbReference type="Pfam" id="PF02720">
    <property type="entry name" value="DUF222"/>
    <property type="match status" value="1"/>
</dbReference>
<dbReference type="EMBL" id="JAUSQM010000001">
    <property type="protein sequence ID" value="MDP9822126.1"/>
    <property type="molecule type" value="Genomic_DNA"/>
</dbReference>
<accession>A0ABT9NP01</accession>
<evidence type="ECO:0000259" key="3">
    <source>
        <dbReference type="Pfam" id="PF02720"/>
    </source>
</evidence>
<evidence type="ECO:0000256" key="2">
    <source>
        <dbReference type="SAM" id="MobiDB-lite"/>
    </source>
</evidence>
<reference evidence="4 5" key="1">
    <citation type="submission" date="2023-07" db="EMBL/GenBank/DDBJ databases">
        <title>Sequencing the genomes of 1000 actinobacteria strains.</title>
        <authorList>
            <person name="Klenk H.-P."/>
        </authorList>
    </citation>
    <scope>NUCLEOTIDE SEQUENCE [LARGE SCALE GENOMIC DNA]</scope>
    <source>
        <strain evidence="4 5">GD13</strain>
    </source>
</reference>
<feature type="coiled-coil region" evidence="1">
    <location>
        <begin position="184"/>
        <end position="211"/>
    </location>
</feature>
<comment type="caution">
    <text evidence="4">The sequence shown here is derived from an EMBL/GenBank/DDBJ whole genome shotgun (WGS) entry which is preliminary data.</text>
</comment>
<organism evidence="4 5">
    <name type="scientific">Nocardioides massiliensis</name>
    <dbReference type="NCBI Taxonomy" id="1325935"/>
    <lineage>
        <taxon>Bacteria</taxon>
        <taxon>Bacillati</taxon>
        <taxon>Actinomycetota</taxon>
        <taxon>Actinomycetes</taxon>
        <taxon>Propionibacteriales</taxon>
        <taxon>Nocardioidaceae</taxon>
        <taxon>Nocardioides</taxon>
    </lineage>
</organism>